<accession>A0A645B331</accession>
<protein>
    <submittedName>
        <fullName evidence="1">Uncharacterized protein</fullName>
    </submittedName>
</protein>
<organism evidence="1">
    <name type="scientific">bioreactor metagenome</name>
    <dbReference type="NCBI Taxonomy" id="1076179"/>
    <lineage>
        <taxon>unclassified sequences</taxon>
        <taxon>metagenomes</taxon>
        <taxon>ecological metagenomes</taxon>
    </lineage>
</organism>
<reference evidence="1" key="1">
    <citation type="submission" date="2019-08" db="EMBL/GenBank/DDBJ databases">
        <authorList>
            <person name="Kucharzyk K."/>
            <person name="Murdoch R.W."/>
            <person name="Higgins S."/>
            <person name="Loffler F."/>
        </authorList>
    </citation>
    <scope>NUCLEOTIDE SEQUENCE</scope>
</reference>
<sequence>MEASSKKSRTMNFLLEFLIITLFLALASTLCLPLLAKVNQQNRQLQAQNEALIVMESLAETMRIYEGQPLDQYLTDCQIVTDERAIITLDGTLTADYQIIIQLDTEKQAAGTLYNTDLQLFRISDQAIVMEFHVASYQEVSNDR</sequence>
<comment type="caution">
    <text evidence="1">The sequence shown here is derived from an EMBL/GenBank/DDBJ whole genome shotgun (WGS) entry which is preliminary data.</text>
</comment>
<dbReference type="EMBL" id="VSSQ01017317">
    <property type="protein sequence ID" value="MPM59486.1"/>
    <property type="molecule type" value="Genomic_DNA"/>
</dbReference>
<dbReference type="AlphaFoldDB" id="A0A645B331"/>
<proteinExistence type="predicted"/>
<name>A0A645B331_9ZZZZ</name>
<evidence type="ECO:0000313" key="1">
    <source>
        <dbReference type="EMBL" id="MPM59486.1"/>
    </source>
</evidence>
<gene>
    <name evidence="1" type="ORF">SDC9_106330</name>
</gene>